<evidence type="ECO:0000256" key="4">
    <source>
        <dbReference type="ARBA" id="ARBA00022692"/>
    </source>
</evidence>
<keyword evidence="4 10" id="KW-0812">Transmembrane</keyword>
<dbReference type="GO" id="GO:0005549">
    <property type="term" value="F:odorant binding"/>
    <property type="evidence" value="ECO:0007669"/>
    <property type="project" value="InterPro"/>
</dbReference>
<proteinExistence type="evidence at transcript level"/>
<dbReference type="InterPro" id="IPR004117">
    <property type="entry name" value="7tm6_olfct_rcpt"/>
</dbReference>
<evidence type="ECO:0000256" key="5">
    <source>
        <dbReference type="ARBA" id="ARBA00022725"/>
    </source>
</evidence>
<protein>
    <recommendedName>
        <fullName evidence="10">Odorant receptor</fullName>
    </recommendedName>
</protein>
<dbReference type="GO" id="GO:0004984">
    <property type="term" value="F:olfactory receptor activity"/>
    <property type="evidence" value="ECO:0007669"/>
    <property type="project" value="InterPro"/>
</dbReference>
<evidence type="ECO:0000256" key="7">
    <source>
        <dbReference type="ARBA" id="ARBA00023136"/>
    </source>
</evidence>
<sequence>MELYHEEYAKPLQLGLNLLEKSNIVFYGPEEYLLRDWRFLCMIPLQTLHYISLTAYIVKLLIEGGDLFEKPDMIPLWLVNTEYWIKSLILLFKREEMREVINKLGSTWRSDGLNKKQTLIKNVALKRLYYGEKVFIKLGQVVAWQYLLLPLYETVIRKLVLNQSVELELPMASLYPFKITSWPVYLAVYFVQIYCTFRVVYVYLGVGWLTVVLTSHLIVKFLLLQEDLKHIYPKQKGENKYCNEFVNEGETTTRQHRSSDLFTFVKRHQNSILLTHKLDECFNKLTFTILLFATLIICFFALAGKASSGSAHAVKNYGAIIIVMMNIFILCYYSQLLSFASRGIALAAADTLWYKGGLNYQKIIHIVIMRSQKPCSLTTFRLFPIGLETFNMVVKTTWSYFSLVSQLYDERD</sequence>
<reference evidence="11" key="1">
    <citation type="submission" date="2019-04" db="EMBL/GenBank/DDBJ databases">
        <authorList>
            <person name="Sheng S."/>
        </authorList>
    </citation>
    <scope>NUCLEOTIDE SEQUENCE</scope>
</reference>
<feature type="transmembrane region" description="Helical" evidence="10">
    <location>
        <begin position="285"/>
        <end position="304"/>
    </location>
</feature>
<dbReference type="EMBL" id="MK820998">
    <property type="protein sequence ID" value="QIJ45785.1"/>
    <property type="molecule type" value="mRNA"/>
</dbReference>
<evidence type="ECO:0000256" key="10">
    <source>
        <dbReference type="RuleBase" id="RU351113"/>
    </source>
</evidence>
<feature type="transmembrane region" description="Helical" evidence="10">
    <location>
        <begin position="316"/>
        <end position="333"/>
    </location>
</feature>
<gene>
    <name evidence="11" type="primary">OR7</name>
</gene>
<feature type="transmembrane region" description="Helical" evidence="10">
    <location>
        <begin position="200"/>
        <end position="224"/>
    </location>
</feature>
<organism evidence="11">
    <name type="scientific">Glyphodes pyloalis</name>
    <name type="common">Lesser mulberry snout moth</name>
    <dbReference type="NCBI Taxonomy" id="1242752"/>
    <lineage>
        <taxon>Eukaryota</taxon>
        <taxon>Metazoa</taxon>
        <taxon>Ecdysozoa</taxon>
        <taxon>Arthropoda</taxon>
        <taxon>Hexapoda</taxon>
        <taxon>Insecta</taxon>
        <taxon>Pterygota</taxon>
        <taxon>Neoptera</taxon>
        <taxon>Endopterygota</taxon>
        <taxon>Lepidoptera</taxon>
        <taxon>Glossata</taxon>
        <taxon>Ditrysia</taxon>
        <taxon>Pyraloidea</taxon>
        <taxon>Crambidae</taxon>
        <taxon>Spilomelinae</taxon>
        <taxon>Glyphodes</taxon>
    </lineage>
</organism>
<evidence type="ECO:0000313" key="11">
    <source>
        <dbReference type="EMBL" id="QIJ45785.1"/>
    </source>
</evidence>
<feature type="transmembrane region" description="Helical" evidence="10">
    <location>
        <begin position="175"/>
        <end position="194"/>
    </location>
</feature>
<accession>A0A6M3GVG6</accession>
<keyword evidence="7 10" id="KW-0472">Membrane</keyword>
<comment type="similarity">
    <text evidence="10">Belongs to the insect chemoreceptor superfamily. Heteromeric odorant receptor channel (TC 1.A.69) family.</text>
</comment>
<comment type="subcellular location">
    <subcellularLocation>
        <location evidence="1 10">Cell membrane</location>
        <topology evidence="1 10">Multi-pass membrane protein</topology>
    </subcellularLocation>
</comment>
<dbReference type="Pfam" id="PF02949">
    <property type="entry name" value="7tm_6"/>
    <property type="match status" value="1"/>
</dbReference>
<evidence type="ECO:0000256" key="9">
    <source>
        <dbReference type="ARBA" id="ARBA00023224"/>
    </source>
</evidence>
<comment type="caution">
    <text evidence="10">Lacks conserved residue(s) required for the propagation of feature annotation.</text>
</comment>
<evidence type="ECO:0000256" key="8">
    <source>
        <dbReference type="ARBA" id="ARBA00023170"/>
    </source>
</evidence>
<dbReference type="GO" id="GO:0005886">
    <property type="term" value="C:plasma membrane"/>
    <property type="evidence" value="ECO:0007669"/>
    <property type="project" value="UniProtKB-SubCell"/>
</dbReference>
<evidence type="ECO:0000256" key="6">
    <source>
        <dbReference type="ARBA" id="ARBA00022989"/>
    </source>
</evidence>
<evidence type="ECO:0000256" key="1">
    <source>
        <dbReference type="ARBA" id="ARBA00004651"/>
    </source>
</evidence>
<dbReference type="GO" id="GO:0007165">
    <property type="term" value="P:signal transduction"/>
    <property type="evidence" value="ECO:0007669"/>
    <property type="project" value="UniProtKB-KW"/>
</dbReference>
<evidence type="ECO:0000256" key="2">
    <source>
        <dbReference type="ARBA" id="ARBA00022475"/>
    </source>
</evidence>
<keyword evidence="6 10" id="KW-1133">Transmembrane helix</keyword>
<keyword evidence="9 10" id="KW-0807">Transducer</keyword>
<dbReference type="PANTHER" id="PTHR21137">
    <property type="entry name" value="ODORANT RECEPTOR"/>
    <property type="match status" value="1"/>
</dbReference>
<dbReference type="PANTHER" id="PTHR21137:SF35">
    <property type="entry name" value="ODORANT RECEPTOR 19A-RELATED"/>
    <property type="match status" value="1"/>
</dbReference>
<keyword evidence="2" id="KW-1003">Cell membrane</keyword>
<keyword evidence="8 10" id="KW-0675">Receptor</keyword>
<evidence type="ECO:0000256" key="3">
    <source>
        <dbReference type="ARBA" id="ARBA00022606"/>
    </source>
</evidence>
<keyword evidence="5 10" id="KW-0552">Olfaction</keyword>
<keyword evidence="3 10" id="KW-0716">Sensory transduction</keyword>
<name>A0A6M3GVG6_GLYPY</name>
<dbReference type="AlphaFoldDB" id="A0A6M3GVG6"/>